<dbReference type="Gene3D" id="1.10.357.10">
    <property type="entry name" value="Tetracycline Repressor, domain 2"/>
    <property type="match status" value="1"/>
</dbReference>
<keyword evidence="7" id="KW-1185">Reference proteome</keyword>
<evidence type="ECO:0000256" key="2">
    <source>
        <dbReference type="ARBA" id="ARBA00023125"/>
    </source>
</evidence>
<dbReference type="InterPro" id="IPR001647">
    <property type="entry name" value="HTH_TetR"/>
</dbReference>
<sequence>MHNPTESKPRWERRKDARPQELLAAALDLFVSRGYAATRLEDVARSAGVSKGTLYLYFANKEELFKAVVRDAIVQPIGEAEMDFAAIDGHSADLLRTLLMRWWDKVGATKASGITKLMIAEAANFPELMQFYNEEVIARGNALIANILTRGVARGEFRAVDPDVMMPVLVAPVLMLMLWSQSPQLCAGATIDPYAYLAAYIDTTLRGLRPASAPEGAPYCMPAAPATGLHNK</sequence>
<dbReference type="Pfam" id="PF00440">
    <property type="entry name" value="TetR_N"/>
    <property type="match status" value="1"/>
</dbReference>
<evidence type="ECO:0000259" key="5">
    <source>
        <dbReference type="PROSITE" id="PS50977"/>
    </source>
</evidence>
<dbReference type="PRINTS" id="PR00455">
    <property type="entry name" value="HTHTETR"/>
</dbReference>
<evidence type="ECO:0000256" key="3">
    <source>
        <dbReference type="ARBA" id="ARBA00023163"/>
    </source>
</evidence>
<dbReference type="AlphaFoldDB" id="A0A6L6PVT6"/>
<dbReference type="SUPFAM" id="SSF48498">
    <property type="entry name" value="Tetracyclin repressor-like, C-terminal domain"/>
    <property type="match status" value="1"/>
</dbReference>
<protein>
    <submittedName>
        <fullName evidence="6">TetR family transcriptional regulator</fullName>
    </submittedName>
</protein>
<dbReference type="InterPro" id="IPR009057">
    <property type="entry name" value="Homeodomain-like_sf"/>
</dbReference>
<organism evidence="6 7">
    <name type="scientific">Pseudoduganella ginsengisoli</name>
    <dbReference type="NCBI Taxonomy" id="1462440"/>
    <lineage>
        <taxon>Bacteria</taxon>
        <taxon>Pseudomonadati</taxon>
        <taxon>Pseudomonadota</taxon>
        <taxon>Betaproteobacteria</taxon>
        <taxon>Burkholderiales</taxon>
        <taxon>Oxalobacteraceae</taxon>
        <taxon>Telluria group</taxon>
        <taxon>Pseudoduganella</taxon>
    </lineage>
</organism>
<dbReference type="EMBL" id="WNLA01000001">
    <property type="protein sequence ID" value="MTW01224.1"/>
    <property type="molecule type" value="Genomic_DNA"/>
</dbReference>
<dbReference type="FunFam" id="1.10.10.60:FF:000141">
    <property type="entry name" value="TetR family transcriptional regulator"/>
    <property type="match status" value="1"/>
</dbReference>
<feature type="DNA-binding region" description="H-T-H motif" evidence="4">
    <location>
        <begin position="39"/>
        <end position="58"/>
    </location>
</feature>
<dbReference type="OrthoDB" id="9809994at2"/>
<dbReference type="PANTHER" id="PTHR30055">
    <property type="entry name" value="HTH-TYPE TRANSCRIPTIONAL REGULATOR RUTR"/>
    <property type="match status" value="1"/>
</dbReference>
<evidence type="ECO:0000313" key="6">
    <source>
        <dbReference type="EMBL" id="MTW01224.1"/>
    </source>
</evidence>
<dbReference type="InterPro" id="IPR036271">
    <property type="entry name" value="Tet_transcr_reg_TetR-rel_C_sf"/>
</dbReference>
<dbReference type="RefSeq" id="WP_155437562.1">
    <property type="nucleotide sequence ID" value="NZ_WNLA01000001.1"/>
</dbReference>
<keyword evidence="1" id="KW-0805">Transcription regulation</keyword>
<keyword evidence="2 4" id="KW-0238">DNA-binding</keyword>
<evidence type="ECO:0000256" key="4">
    <source>
        <dbReference type="PROSITE-ProRule" id="PRU00335"/>
    </source>
</evidence>
<dbReference type="SUPFAM" id="SSF46689">
    <property type="entry name" value="Homeodomain-like"/>
    <property type="match status" value="1"/>
</dbReference>
<evidence type="ECO:0000256" key="1">
    <source>
        <dbReference type="ARBA" id="ARBA00023015"/>
    </source>
</evidence>
<dbReference type="Proteomes" id="UP000484015">
    <property type="component" value="Unassembled WGS sequence"/>
</dbReference>
<reference evidence="6 7" key="1">
    <citation type="submission" date="2019-11" db="EMBL/GenBank/DDBJ databases">
        <title>Type strains purchased from KCTC, JCM and DSMZ.</title>
        <authorList>
            <person name="Lu H."/>
        </authorList>
    </citation>
    <scope>NUCLEOTIDE SEQUENCE [LARGE SCALE GENOMIC DNA]</scope>
    <source>
        <strain evidence="6 7">KCTC 42409</strain>
    </source>
</reference>
<dbReference type="GO" id="GO:0000976">
    <property type="term" value="F:transcription cis-regulatory region binding"/>
    <property type="evidence" value="ECO:0007669"/>
    <property type="project" value="TreeGrafter"/>
</dbReference>
<dbReference type="PROSITE" id="PS50977">
    <property type="entry name" value="HTH_TETR_2"/>
    <property type="match status" value="1"/>
</dbReference>
<dbReference type="InterPro" id="IPR011075">
    <property type="entry name" value="TetR_C"/>
</dbReference>
<dbReference type="Gene3D" id="1.10.10.60">
    <property type="entry name" value="Homeodomain-like"/>
    <property type="match status" value="1"/>
</dbReference>
<feature type="domain" description="HTH tetR-type" evidence="5">
    <location>
        <begin position="16"/>
        <end position="76"/>
    </location>
</feature>
<dbReference type="PANTHER" id="PTHR30055:SF223">
    <property type="entry name" value="HTH-TYPE TRANSCRIPTIONAL REGULATOR UIDR"/>
    <property type="match status" value="1"/>
</dbReference>
<dbReference type="Pfam" id="PF16859">
    <property type="entry name" value="TetR_C_11"/>
    <property type="match status" value="1"/>
</dbReference>
<proteinExistence type="predicted"/>
<keyword evidence="3" id="KW-0804">Transcription</keyword>
<name>A0A6L6PVT6_9BURK</name>
<dbReference type="InterPro" id="IPR050109">
    <property type="entry name" value="HTH-type_TetR-like_transc_reg"/>
</dbReference>
<accession>A0A6L6PVT6</accession>
<dbReference type="GO" id="GO:0003700">
    <property type="term" value="F:DNA-binding transcription factor activity"/>
    <property type="evidence" value="ECO:0007669"/>
    <property type="project" value="TreeGrafter"/>
</dbReference>
<gene>
    <name evidence="6" type="ORF">GM668_03880</name>
</gene>
<evidence type="ECO:0000313" key="7">
    <source>
        <dbReference type="Proteomes" id="UP000484015"/>
    </source>
</evidence>
<comment type="caution">
    <text evidence="6">The sequence shown here is derived from an EMBL/GenBank/DDBJ whole genome shotgun (WGS) entry which is preliminary data.</text>
</comment>